<dbReference type="InterPro" id="IPR019587">
    <property type="entry name" value="Polyketide_cyclase/dehydratase"/>
</dbReference>
<evidence type="ECO:0000313" key="1">
    <source>
        <dbReference type="EMBL" id="MFC7127119.1"/>
    </source>
</evidence>
<dbReference type="CDD" id="cd07812">
    <property type="entry name" value="SRPBCC"/>
    <property type="match status" value="1"/>
</dbReference>
<reference evidence="1 2" key="1">
    <citation type="journal article" date="2014" name="Int. J. Syst. Evol. Microbiol.">
        <title>Complete genome sequence of Corynebacterium casei LMG S-19264T (=DSM 44701T), isolated from a smear-ripened cheese.</title>
        <authorList>
            <consortium name="US DOE Joint Genome Institute (JGI-PGF)"/>
            <person name="Walter F."/>
            <person name="Albersmeier A."/>
            <person name="Kalinowski J."/>
            <person name="Ruckert C."/>
        </authorList>
    </citation>
    <scope>NUCLEOTIDE SEQUENCE [LARGE SCALE GENOMIC DNA]</scope>
    <source>
        <strain evidence="1 2">CGMCC 4.7215</strain>
    </source>
</reference>
<protein>
    <submittedName>
        <fullName evidence="1">SRPBCC family protein</fullName>
    </submittedName>
</protein>
<accession>A0ABD5X992</accession>
<dbReference type="SUPFAM" id="SSF55961">
    <property type="entry name" value="Bet v1-like"/>
    <property type="match status" value="1"/>
</dbReference>
<dbReference type="InterPro" id="IPR023393">
    <property type="entry name" value="START-like_dom_sf"/>
</dbReference>
<dbReference type="AlphaFoldDB" id="A0ABD5X992"/>
<dbReference type="EMBL" id="JBHSZQ010000049">
    <property type="protein sequence ID" value="MFC7127119.1"/>
    <property type="molecule type" value="Genomic_DNA"/>
</dbReference>
<gene>
    <name evidence="1" type="ORF">ACFQJ7_13990</name>
</gene>
<dbReference type="Proteomes" id="UP001596414">
    <property type="component" value="Unassembled WGS sequence"/>
</dbReference>
<proteinExistence type="predicted"/>
<organism evidence="1 2">
    <name type="scientific">Halovenus rubra</name>
    <dbReference type="NCBI Taxonomy" id="869890"/>
    <lineage>
        <taxon>Archaea</taxon>
        <taxon>Methanobacteriati</taxon>
        <taxon>Methanobacteriota</taxon>
        <taxon>Stenosarchaea group</taxon>
        <taxon>Halobacteria</taxon>
        <taxon>Halobacteriales</taxon>
        <taxon>Haloarculaceae</taxon>
        <taxon>Halovenus</taxon>
    </lineage>
</organism>
<name>A0ABD5X992_9EURY</name>
<comment type="caution">
    <text evidence="1">The sequence shown here is derived from an EMBL/GenBank/DDBJ whole genome shotgun (WGS) entry which is preliminary data.</text>
</comment>
<dbReference type="Gene3D" id="3.30.530.20">
    <property type="match status" value="1"/>
</dbReference>
<evidence type="ECO:0000313" key="2">
    <source>
        <dbReference type="Proteomes" id="UP001596414"/>
    </source>
</evidence>
<dbReference type="RefSeq" id="WP_267636747.1">
    <property type="nucleotide sequence ID" value="NZ_JAODIY010000005.1"/>
</dbReference>
<dbReference type="Pfam" id="PF10604">
    <property type="entry name" value="Polyketide_cyc2"/>
    <property type="match status" value="1"/>
</dbReference>
<sequence>MTVEVERAFDVEAPIDVVWPLLSDEETRAETIGVVDSYEVRGKSGHNNVIWNLSLPIPVISSTVSVRTRDVERDPPNYVKFAGTSKVMTVTGEHELSETETGCHVVNRFVVDGKVPGIESFFKRNIDTEISNFEQAIQDSAADVEEI</sequence>